<dbReference type="Gene3D" id="3.40.50.2300">
    <property type="match status" value="1"/>
</dbReference>
<evidence type="ECO:0000256" key="10">
    <source>
        <dbReference type="SAM" id="Phobius"/>
    </source>
</evidence>
<keyword evidence="7" id="KW-0067">ATP-binding</keyword>
<dbReference type="GO" id="GO:0005524">
    <property type="term" value="F:ATP binding"/>
    <property type="evidence" value="ECO:0007669"/>
    <property type="project" value="UniProtKB-KW"/>
</dbReference>
<feature type="transmembrane region" description="Helical" evidence="10">
    <location>
        <begin position="187"/>
        <end position="208"/>
    </location>
</feature>
<keyword evidence="4" id="KW-0808">Transferase</keyword>
<dbReference type="Gene3D" id="3.30.565.10">
    <property type="entry name" value="Histidine kinase-like ATPase, C-terminal domain"/>
    <property type="match status" value="1"/>
</dbReference>
<dbReference type="Pfam" id="PF02518">
    <property type="entry name" value="HATPase_c"/>
    <property type="match status" value="1"/>
</dbReference>
<comment type="caution">
    <text evidence="15">The sequence shown here is derived from an EMBL/GenBank/DDBJ whole genome shotgun (WGS) entry which is preliminary data.</text>
</comment>
<dbReference type="SMART" id="SM00388">
    <property type="entry name" value="HisKA"/>
    <property type="match status" value="1"/>
</dbReference>
<protein>
    <recommendedName>
        <fullName evidence="2">histidine kinase</fullName>
        <ecNumber evidence="2">2.7.13.3</ecNumber>
    </recommendedName>
</protein>
<dbReference type="PRINTS" id="PR00344">
    <property type="entry name" value="BCTRLSENSOR"/>
</dbReference>
<evidence type="ECO:0000256" key="4">
    <source>
        <dbReference type="ARBA" id="ARBA00022679"/>
    </source>
</evidence>
<dbReference type="AlphaFoldDB" id="A0A941W3R8"/>
<dbReference type="InterPro" id="IPR011006">
    <property type="entry name" value="CheY-like_superfamily"/>
</dbReference>
<dbReference type="InterPro" id="IPR005467">
    <property type="entry name" value="His_kinase_dom"/>
</dbReference>
<evidence type="ECO:0000256" key="1">
    <source>
        <dbReference type="ARBA" id="ARBA00000085"/>
    </source>
</evidence>
<dbReference type="InterPro" id="IPR003594">
    <property type="entry name" value="HATPase_dom"/>
</dbReference>
<organism evidence="15 16">
    <name type="scientific">Candidatus Scalindua arabica</name>
    <dbReference type="NCBI Taxonomy" id="1127984"/>
    <lineage>
        <taxon>Bacteria</taxon>
        <taxon>Pseudomonadati</taxon>
        <taxon>Planctomycetota</taxon>
        <taxon>Candidatus Brocadiia</taxon>
        <taxon>Candidatus Brocadiales</taxon>
        <taxon>Candidatus Scalinduaceae</taxon>
        <taxon>Candidatus Scalindua</taxon>
    </lineage>
</organism>
<evidence type="ECO:0000256" key="2">
    <source>
        <dbReference type="ARBA" id="ARBA00012438"/>
    </source>
</evidence>
<sequence length="712" mass="79491">MKGVMIQSKTTTKGHRPLIPLLAILFITLTLIMGLFWHIWSNYKDVKFIQEQGLQVQRLAGTILHLDEVLVQSALMCVATGSQKWEERYQRIELQLDAAIKKARRLAPDAFSIHVADQTGAAHVKLAAMEEQAFDLVRKGQKDAASTLLFSDVYEEQTRIYAQGMEKITAEMQVSVDRVLNKHRKDMFLTIMAVAIALPCLTIAWGYILRLMRKHITKAEEQLHKLSHAIENISATVVITDTEGKIEYVNPKFCQLTGYSVSDAIGKNPRILQSGKTPPEDYKELWKTIKSGKEWRGEFCNRKNSGELYWESALISPVKDDKGVIINFIAIKDDITEKKKMEEALLQSEKLKSLGTITAGISHDFNNILAIISGNVQLLEESCKDDAGLTKALHTIKRAADDGAQISGRMLKFTKRDIDSSGFVPFDINELINQAIDFTIPRWKNEAQVKGINYHMDTEGMMSVPSILCNPAELREVFVNIINNALDAMPDDGRITFRTWSEDSTVFMNISDTGGGITEEVKKNIFDPFFSTKGVKGTGLGLSTAYGIISGHGGKIEVESEGGKGSIFTLQFPAAAEADRPEELPETEQEIKRDSLSVLVIDDEEDICNILDNFLSKKGHLVRTVGNGKEAIILAKAINYDLVLCDIAMPDVNGHEVVRALNKLEKRPKIGIITGWGEKLKPIDDEEFKVDFIIKKPFDLSELSKHINELGI</sequence>
<keyword evidence="10" id="KW-1133">Transmembrane helix</keyword>
<proteinExistence type="predicted"/>
<dbReference type="SUPFAM" id="SSF52172">
    <property type="entry name" value="CheY-like"/>
    <property type="match status" value="1"/>
</dbReference>
<dbReference type="Proteomes" id="UP000722750">
    <property type="component" value="Unassembled WGS sequence"/>
</dbReference>
<dbReference type="PROSITE" id="PS50112">
    <property type="entry name" value="PAS"/>
    <property type="match status" value="1"/>
</dbReference>
<keyword evidence="3 9" id="KW-0597">Phosphoprotein</keyword>
<dbReference type="Gene3D" id="3.30.450.20">
    <property type="entry name" value="PAS domain"/>
    <property type="match status" value="1"/>
</dbReference>
<dbReference type="PANTHER" id="PTHR43065">
    <property type="entry name" value="SENSOR HISTIDINE KINASE"/>
    <property type="match status" value="1"/>
</dbReference>
<evidence type="ECO:0000259" key="14">
    <source>
        <dbReference type="PROSITE" id="PS50113"/>
    </source>
</evidence>
<feature type="domain" description="Histidine kinase" evidence="11">
    <location>
        <begin position="360"/>
        <end position="576"/>
    </location>
</feature>
<feature type="domain" description="Response regulatory" evidence="12">
    <location>
        <begin position="597"/>
        <end position="711"/>
    </location>
</feature>
<dbReference type="SMART" id="SM00091">
    <property type="entry name" value="PAS"/>
    <property type="match status" value="1"/>
</dbReference>
<dbReference type="CDD" id="cd00156">
    <property type="entry name" value="REC"/>
    <property type="match status" value="1"/>
</dbReference>
<dbReference type="Pfam" id="PF00072">
    <property type="entry name" value="Response_reg"/>
    <property type="match status" value="1"/>
</dbReference>
<evidence type="ECO:0000259" key="12">
    <source>
        <dbReference type="PROSITE" id="PS50110"/>
    </source>
</evidence>
<feature type="modified residue" description="4-aspartylphosphate" evidence="9">
    <location>
        <position position="646"/>
    </location>
</feature>
<dbReference type="PANTHER" id="PTHR43065:SF46">
    <property type="entry name" value="C4-DICARBOXYLATE TRANSPORT SENSOR PROTEIN DCTB"/>
    <property type="match status" value="1"/>
</dbReference>
<dbReference type="InterPro" id="IPR001789">
    <property type="entry name" value="Sig_transdc_resp-reg_receiver"/>
</dbReference>
<dbReference type="InterPro" id="IPR004358">
    <property type="entry name" value="Sig_transdc_His_kin-like_C"/>
</dbReference>
<dbReference type="InterPro" id="IPR001610">
    <property type="entry name" value="PAC"/>
</dbReference>
<dbReference type="SMART" id="SM00086">
    <property type="entry name" value="PAC"/>
    <property type="match status" value="1"/>
</dbReference>
<dbReference type="InterPro" id="IPR036890">
    <property type="entry name" value="HATPase_C_sf"/>
</dbReference>
<dbReference type="SMART" id="SM00448">
    <property type="entry name" value="REC"/>
    <property type="match status" value="1"/>
</dbReference>
<feature type="transmembrane region" description="Helical" evidence="10">
    <location>
        <begin position="21"/>
        <end position="40"/>
    </location>
</feature>
<reference evidence="15" key="1">
    <citation type="journal article" date="2021" name="ISME J.">
        <title>Fine-scale metabolic discontinuity in a stratified prokaryote microbiome of a Red Sea deep halocline.</title>
        <authorList>
            <person name="Michoud G."/>
            <person name="Ngugi D.K."/>
            <person name="Barozzi A."/>
            <person name="Merlino G."/>
            <person name="Calleja M.L."/>
            <person name="Delgado-Huertas A."/>
            <person name="Moran X.A.G."/>
            <person name="Daffonchio D."/>
        </authorList>
    </citation>
    <scope>NUCLEOTIDE SEQUENCE</scope>
    <source>
        <strain evidence="15">SuakinDeep_MAG55_1</strain>
    </source>
</reference>
<comment type="catalytic activity">
    <reaction evidence="1">
        <text>ATP + protein L-histidine = ADP + protein N-phospho-L-histidine.</text>
        <dbReference type="EC" id="2.7.13.3"/>
    </reaction>
</comment>
<dbReference type="CDD" id="cd00082">
    <property type="entry name" value="HisKA"/>
    <property type="match status" value="1"/>
</dbReference>
<evidence type="ECO:0000256" key="7">
    <source>
        <dbReference type="ARBA" id="ARBA00022840"/>
    </source>
</evidence>
<dbReference type="PROSITE" id="PS50109">
    <property type="entry name" value="HIS_KIN"/>
    <property type="match status" value="1"/>
</dbReference>
<dbReference type="NCBIfam" id="TIGR00229">
    <property type="entry name" value="sensory_box"/>
    <property type="match status" value="1"/>
</dbReference>
<keyword evidence="8" id="KW-0902">Two-component regulatory system</keyword>
<evidence type="ECO:0000313" key="15">
    <source>
        <dbReference type="EMBL" id="MBS1258743.1"/>
    </source>
</evidence>
<dbReference type="InterPro" id="IPR036097">
    <property type="entry name" value="HisK_dim/P_sf"/>
</dbReference>
<dbReference type="EC" id="2.7.13.3" evidence="2"/>
<evidence type="ECO:0000256" key="3">
    <source>
        <dbReference type="ARBA" id="ARBA00022553"/>
    </source>
</evidence>
<dbReference type="CDD" id="cd00130">
    <property type="entry name" value="PAS"/>
    <property type="match status" value="1"/>
</dbReference>
<dbReference type="PROSITE" id="PS50113">
    <property type="entry name" value="PAC"/>
    <property type="match status" value="1"/>
</dbReference>
<keyword evidence="10" id="KW-0472">Membrane</keyword>
<evidence type="ECO:0000256" key="5">
    <source>
        <dbReference type="ARBA" id="ARBA00022741"/>
    </source>
</evidence>
<evidence type="ECO:0000259" key="11">
    <source>
        <dbReference type="PROSITE" id="PS50109"/>
    </source>
</evidence>
<dbReference type="SUPFAM" id="SSF55874">
    <property type="entry name" value="ATPase domain of HSP90 chaperone/DNA topoisomerase II/histidine kinase"/>
    <property type="match status" value="1"/>
</dbReference>
<evidence type="ECO:0000256" key="6">
    <source>
        <dbReference type="ARBA" id="ARBA00022777"/>
    </source>
</evidence>
<accession>A0A941W3R8</accession>
<dbReference type="Pfam" id="PF13426">
    <property type="entry name" value="PAS_9"/>
    <property type="match status" value="1"/>
</dbReference>
<dbReference type="InterPro" id="IPR000014">
    <property type="entry name" value="PAS"/>
</dbReference>
<name>A0A941W3R8_9BACT</name>
<dbReference type="InterPro" id="IPR003661">
    <property type="entry name" value="HisK_dim/P_dom"/>
</dbReference>
<keyword evidence="6 15" id="KW-0418">Kinase</keyword>
<dbReference type="EMBL" id="JAANXD010000074">
    <property type="protein sequence ID" value="MBS1258743.1"/>
    <property type="molecule type" value="Genomic_DNA"/>
</dbReference>
<evidence type="ECO:0000259" key="13">
    <source>
        <dbReference type="PROSITE" id="PS50112"/>
    </source>
</evidence>
<dbReference type="InterPro" id="IPR035965">
    <property type="entry name" value="PAS-like_dom_sf"/>
</dbReference>
<dbReference type="SMART" id="SM00387">
    <property type="entry name" value="HATPase_c"/>
    <property type="match status" value="1"/>
</dbReference>
<feature type="domain" description="PAC" evidence="14">
    <location>
        <begin position="293"/>
        <end position="347"/>
    </location>
</feature>
<dbReference type="SUPFAM" id="SSF47384">
    <property type="entry name" value="Homodimeric domain of signal transducing histidine kinase"/>
    <property type="match status" value="1"/>
</dbReference>
<keyword evidence="5" id="KW-0547">Nucleotide-binding</keyword>
<evidence type="ECO:0000256" key="8">
    <source>
        <dbReference type="ARBA" id="ARBA00023012"/>
    </source>
</evidence>
<dbReference type="PROSITE" id="PS50110">
    <property type="entry name" value="RESPONSE_REGULATORY"/>
    <property type="match status" value="1"/>
</dbReference>
<dbReference type="SUPFAM" id="SSF55785">
    <property type="entry name" value="PYP-like sensor domain (PAS domain)"/>
    <property type="match status" value="1"/>
</dbReference>
<dbReference type="Gene3D" id="1.10.287.130">
    <property type="match status" value="1"/>
</dbReference>
<dbReference type="InterPro" id="IPR000700">
    <property type="entry name" value="PAS-assoc_C"/>
</dbReference>
<dbReference type="Pfam" id="PF00512">
    <property type="entry name" value="HisKA"/>
    <property type="match status" value="1"/>
</dbReference>
<keyword evidence="10" id="KW-0812">Transmembrane</keyword>
<gene>
    <name evidence="15" type="ORF">MAG551_01805</name>
</gene>
<dbReference type="GO" id="GO:0000155">
    <property type="term" value="F:phosphorelay sensor kinase activity"/>
    <property type="evidence" value="ECO:0007669"/>
    <property type="project" value="InterPro"/>
</dbReference>
<evidence type="ECO:0000256" key="9">
    <source>
        <dbReference type="PROSITE-ProRule" id="PRU00169"/>
    </source>
</evidence>
<feature type="domain" description="PAS" evidence="13">
    <location>
        <begin position="222"/>
        <end position="268"/>
    </location>
</feature>
<evidence type="ECO:0000313" key="16">
    <source>
        <dbReference type="Proteomes" id="UP000722750"/>
    </source>
</evidence>